<dbReference type="Gene3D" id="2.130.10.10">
    <property type="entry name" value="YVTN repeat-like/Quinoprotein amine dehydrogenase"/>
    <property type="match status" value="1"/>
</dbReference>
<evidence type="ECO:0000256" key="7">
    <source>
        <dbReference type="ARBA" id="ARBA00023136"/>
    </source>
</evidence>
<dbReference type="PRINTS" id="PR00313">
    <property type="entry name" value="CABNDNGRPT"/>
</dbReference>
<dbReference type="Pfam" id="PF00353">
    <property type="entry name" value="HemolysinCabind"/>
    <property type="match status" value="6"/>
</dbReference>
<dbReference type="PROSITE" id="PS00330">
    <property type="entry name" value="HEMOLYSIN_CALCIUM"/>
    <property type="match status" value="4"/>
</dbReference>
<dbReference type="GO" id="GO:0005509">
    <property type="term" value="F:calcium ion binding"/>
    <property type="evidence" value="ECO:0007669"/>
    <property type="project" value="InterPro"/>
</dbReference>
<dbReference type="Proteomes" id="UP000272908">
    <property type="component" value="Unassembled WGS sequence"/>
</dbReference>
<keyword evidence="5" id="KW-0677">Repeat</keyword>
<dbReference type="PANTHER" id="PTHR38340">
    <property type="entry name" value="S-LAYER PROTEIN"/>
    <property type="match status" value="1"/>
</dbReference>
<keyword evidence="4" id="KW-0800">Toxin</keyword>
<evidence type="ECO:0000256" key="8">
    <source>
        <dbReference type="SAM" id="MobiDB-lite"/>
    </source>
</evidence>
<keyword evidence="10" id="KW-1185">Reference proteome</keyword>
<evidence type="ECO:0000256" key="4">
    <source>
        <dbReference type="ARBA" id="ARBA00022656"/>
    </source>
</evidence>
<evidence type="ECO:0000256" key="6">
    <source>
        <dbReference type="ARBA" id="ARBA00023026"/>
    </source>
</evidence>
<sequence length="787" mass="80435">MSLHLEGVYQTGADALDIGLSDSLVVANGAGTFVIMTSGIAGGLSVYRLEADGRLSPHDTQVFPSALQTGLGGTITFAEIDGAPVVFIGGDDNEAWGYAFEPDGQIGPLHSYDWATVQAAAATDAPGALQAWGQFSGVTGLAAQMPVPADNLVAVHNLGAAQTGYMLSLDRAAGQVFSHSFGSDGGYVQIAVLGAAEGLAISNPTAMEIANFGTNSFAIIASATGSSISVVEVGLDGSLTPVQQLIDTASTRFANVQDLTLVQDGDHVFVMAIGADHGVTVFRLLPDGHLVFLETFEDDLGGALDTPTTINAQFQNGILHAFIGTQDTAALLHLQSDQSNLGQVLSSSLQGADLLSGSNGDDILLAGSDADTLTGGAGHDILSSGPGHSTLTGGTGNDIFVIRAESTRVEITDFRPGQDRLDLTDLPMLRNLGQVEVATTTTGAVIRFRDMEIVITAHNSAMLSLADLFPDGLFGADSMLIIAGETDPVPPPDPPPDPPPPPGPPGVQMDGTNTHDSLLGGEGDDTLNGARGNDTIRGWDGNDLIDGGNGHDRLWGGAGQDTIYGGARNDMIGGGSGNDLLYGGTGNDSIYGGAGNDTIYGEQDDTRLWGMSGHDLIHGSTLGGRIGGGGGDDTVIGGSGNDTIYGGAVIGNDSIDGGSGDDMLWGMEGDDTLIGGLGDDFLGGALGNDRLHGGPGDDTVRGAEGADTFVFLDGDETLLIEDFSFADGDQLELDNTLWQAGLTLDQMLGIHGTVANGDIVLDFGDGDVITLAGLANIGLLADYITII</sequence>
<name>A0A3B0MRX1_9RHOB</name>
<dbReference type="InterPro" id="IPR011049">
    <property type="entry name" value="Serralysin-like_metalloprot_C"/>
</dbReference>
<dbReference type="SUPFAM" id="SSF51120">
    <property type="entry name" value="beta-Roll"/>
    <property type="match status" value="3"/>
</dbReference>
<proteinExistence type="predicted"/>
<dbReference type="EMBL" id="UIHC01000009">
    <property type="protein sequence ID" value="SUZ31604.1"/>
    <property type="molecule type" value="Genomic_DNA"/>
</dbReference>
<keyword evidence="7" id="KW-0472">Membrane</keyword>
<dbReference type="InterPro" id="IPR050557">
    <property type="entry name" value="RTX_toxin/Mannuronan_C5-epim"/>
</dbReference>
<comment type="subcellular location">
    <subcellularLocation>
        <location evidence="1">Membrane</location>
    </subcellularLocation>
    <subcellularLocation>
        <location evidence="2">Secreted</location>
    </subcellularLocation>
</comment>
<dbReference type="InterPro" id="IPR003995">
    <property type="entry name" value="RTX_toxin_determinant-A"/>
</dbReference>
<dbReference type="InterPro" id="IPR018511">
    <property type="entry name" value="Hemolysin-typ_Ca-bd_CS"/>
</dbReference>
<accession>A0A3B0MRX1</accession>
<evidence type="ECO:0000313" key="10">
    <source>
        <dbReference type="Proteomes" id="UP000272908"/>
    </source>
</evidence>
<evidence type="ECO:0000256" key="3">
    <source>
        <dbReference type="ARBA" id="ARBA00022525"/>
    </source>
</evidence>
<feature type="region of interest" description="Disordered" evidence="8">
    <location>
        <begin position="483"/>
        <end position="534"/>
    </location>
</feature>
<evidence type="ECO:0000256" key="2">
    <source>
        <dbReference type="ARBA" id="ARBA00004613"/>
    </source>
</evidence>
<reference evidence="10" key="1">
    <citation type="submission" date="2018-08" db="EMBL/GenBank/DDBJ databases">
        <authorList>
            <person name="Rodrigo-Torres L."/>
            <person name="Arahal R. D."/>
            <person name="Lucena T."/>
        </authorList>
    </citation>
    <scope>NUCLEOTIDE SEQUENCE [LARGE SCALE GENOMIC DNA]</scope>
    <source>
        <strain evidence="10">CECT 7235</strain>
    </source>
</reference>
<gene>
    <name evidence="9" type="primary">cya_2</name>
    <name evidence="9" type="ORF">ROE7235_01353</name>
</gene>
<feature type="compositionally biased region" description="Pro residues" evidence="8">
    <location>
        <begin position="488"/>
        <end position="505"/>
    </location>
</feature>
<organism evidence="9 10">
    <name type="scientific">Roseinatronobacter ekhonensis</name>
    <dbReference type="NCBI Taxonomy" id="254356"/>
    <lineage>
        <taxon>Bacteria</taxon>
        <taxon>Pseudomonadati</taxon>
        <taxon>Pseudomonadota</taxon>
        <taxon>Alphaproteobacteria</taxon>
        <taxon>Rhodobacterales</taxon>
        <taxon>Paracoccaceae</taxon>
        <taxon>Roseinatronobacter</taxon>
    </lineage>
</organism>
<keyword evidence="6" id="KW-0843">Virulence</keyword>
<dbReference type="GO" id="GO:0005576">
    <property type="term" value="C:extracellular region"/>
    <property type="evidence" value="ECO:0007669"/>
    <property type="project" value="UniProtKB-SubCell"/>
</dbReference>
<dbReference type="Gene3D" id="2.150.10.10">
    <property type="entry name" value="Serralysin-like metalloprotease, C-terminal"/>
    <property type="match status" value="4"/>
</dbReference>
<protein>
    <submittedName>
        <fullName evidence="9">Bifunctional hemolysin/adenylate cyclase</fullName>
    </submittedName>
</protein>
<keyword evidence="3" id="KW-0964">Secreted</keyword>
<dbReference type="PRINTS" id="PR01488">
    <property type="entry name" value="RTXTOXINA"/>
</dbReference>
<dbReference type="PANTHER" id="PTHR38340:SF1">
    <property type="entry name" value="S-LAYER PROTEIN"/>
    <property type="match status" value="1"/>
</dbReference>
<dbReference type="AlphaFoldDB" id="A0A3B0MRX1"/>
<evidence type="ECO:0000313" key="9">
    <source>
        <dbReference type="EMBL" id="SUZ31604.1"/>
    </source>
</evidence>
<evidence type="ECO:0000256" key="5">
    <source>
        <dbReference type="ARBA" id="ARBA00022737"/>
    </source>
</evidence>
<dbReference type="GO" id="GO:0090729">
    <property type="term" value="F:toxin activity"/>
    <property type="evidence" value="ECO:0007669"/>
    <property type="project" value="UniProtKB-KW"/>
</dbReference>
<dbReference type="GO" id="GO:0016020">
    <property type="term" value="C:membrane"/>
    <property type="evidence" value="ECO:0007669"/>
    <property type="project" value="UniProtKB-SubCell"/>
</dbReference>
<dbReference type="InterPro" id="IPR001343">
    <property type="entry name" value="Hemolysn_Ca-bd"/>
</dbReference>
<dbReference type="InterPro" id="IPR015943">
    <property type="entry name" value="WD40/YVTN_repeat-like_dom_sf"/>
</dbReference>
<dbReference type="RefSeq" id="WP_183073360.1">
    <property type="nucleotide sequence ID" value="NZ_UIHC01000009.1"/>
</dbReference>
<evidence type="ECO:0000256" key="1">
    <source>
        <dbReference type="ARBA" id="ARBA00004370"/>
    </source>
</evidence>